<feature type="region of interest" description="Disordered" evidence="3">
    <location>
        <begin position="148"/>
        <end position="171"/>
    </location>
</feature>
<organism evidence="4 5">
    <name type="scientific">Tetraparma gracilis</name>
    <dbReference type="NCBI Taxonomy" id="2962635"/>
    <lineage>
        <taxon>Eukaryota</taxon>
        <taxon>Sar</taxon>
        <taxon>Stramenopiles</taxon>
        <taxon>Ochrophyta</taxon>
        <taxon>Bolidophyceae</taxon>
        <taxon>Parmales</taxon>
        <taxon>Triparmaceae</taxon>
        <taxon>Tetraparma</taxon>
    </lineage>
</organism>
<dbReference type="Pfam" id="PF00560">
    <property type="entry name" value="LRR_1"/>
    <property type="match status" value="3"/>
</dbReference>
<evidence type="ECO:0000256" key="2">
    <source>
        <dbReference type="ARBA" id="ARBA00022729"/>
    </source>
</evidence>
<evidence type="ECO:0000256" key="3">
    <source>
        <dbReference type="SAM" id="MobiDB-lite"/>
    </source>
</evidence>
<reference evidence="4 5" key="1">
    <citation type="journal article" date="2023" name="Commun. Biol.">
        <title>Genome analysis of Parmales, the sister group of diatoms, reveals the evolutionary specialization of diatoms from phago-mixotrophs to photoautotrophs.</title>
        <authorList>
            <person name="Ban H."/>
            <person name="Sato S."/>
            <person name="Yoshikawa S."/>
            <person name="Yamada K."/>
            <person name="Nakamura Y."/>
            <person name="Ichinomiya M."/>
            <person name="Sato N."/>
            <person name="Blanc-Mathieu R."/>
            <person name="Endo H."/>
            <person name="Kuwata A."/>
            <person name="Ogata H."/>
        </authorList>
    </citation>
    <scope>NUCLEOTIDE SEQUENCE [LARGE SCALE GENOMIC DNA]</scope>
</reference>
<evidence type="ECO:0000313" key="5">
    <source>
        <dbReference type="Proteomes" id="UP001165060"/>
    </source>
</evidence>
<dbReference type="InterPro" id="IPR001611">
    <property type="entry name" value="Leu-rich_rpt"/>
</dbReference>
<dbReference type="Proteomes" id="UP001165060">
    <property type="component" value="Unassembled WGS sequence"/>
</dbReference>
<dbReference type="Gene3D" id="3.80.10.10">
    <property type="entry name" value="Ribonuclease Inhibitor"/>
    <property type="match status" value="2"/>
</dbReference>
<evidence type="ECO:0000313" key="4">
    <source>
        <dbReference type="EMBL" id="GMI23878.1"/>
    </source>
</evidence>
<keyword evidence="5" id="KW-1185">Reference proteome</keyword>
<dbReference type="SUPFAM" id="SSF52058">
    <property type="entry name" value="L domain-like"/>
    <property type="match status" value="1"/>
</dbReference>
<dbReference type="EMBL" id="BRYB01000140">
    <property type="protein sequence ID" value="GMI23878.1"/>
    <property type="molecule type" value="Genomic_DNA"/>
</dbReference>
<accession>A0ABQ6MCS3</accession>
<name>A0ABQ6MCS3_9STRA</name>
<comment type="caution">
    <text evidence="4">The sequence shown here is derived from an EMBL/GenBank/DDBJ whole genome shotgun (WGS) entry which is preliminary data.</text>
</comment>
<protein>
    <submittedName>
        <fullName evidence="4">Uncharacterized protein</fullName>
    </submittedName>
</protein>
<evidence type="ECO:0000256" key="1">
    <source>
        <dbReference type="ARBA" id="ARBA00004167"/>
    </source>
</evidence>
<comment type="subcellular location">
    <subcellularLocation>
        <location evidence="1">Membrane</location>
        <topology evidence="1">Single-pass membrane protein</topology>
    </subcellularLocation>
</comment>
<dbReference type="InterPro" id="IPR032675">
    <property type="entry name" value="LRR_dom_sf"/>
</dbReference>
<sequence length="290" mass="33715">MAKKQNARSDWMHAQVIALAAGKTFDWLEKGDRADFQQWHGLGMNKDSRVTHVYWPQEKLKCHLPTNLVNMAQITYLNLANNNFRGRIDPIFKLINLEYLNLSKNRFSGELEIVPDMNTEELAQRNRPLPETAFRVFGNGASMWNAASNRPPSKRISTRRGSDSSLIDDEDGEDLITPNLGDCMQMKYLDLSYNEFDGYLPEKFFDCHKMEYFDLSHNRVNGVCPDITLMHDLYYCNFNHTRLQLPPKYKKGGRAELKDKTEIMSFQQSFTKHFQKHIRSAPDPNDGYYT</sequence>
<dbReference type="InterPro" id="IPR051716">
    <property type="entry name" value="Plant_RL_S/T_kinase"/>
</dbReference>
<keyword evidence="2" id="KW-0732">Signal</keyword>
<dbReference type="PANTHER" id="PTHR48053:SF71">
    <property type="entry name" value="LEUCINE RICH REPEAT FAMILY PROTEIN, EXPRESSED"/>
    <property type="match status" value="1"/>
</dbReference>
<proteinExistence type="predicted"/>
<dbReference type="PANTHER" id="PTHR48053">
    <property type="entry name" value="LEUCINE RICH REPEAT FAMILY PROTEIN, EXPRESSED"/>
    <property type="match status" value="1"/>
</dbReference>
<gene>
    <name evidence="4" type="ORF">TeGR_g208</name>
</gene>